<sequence length="143" mass="16477">MSISDLYSSGFREKNRSHFAAIVRVALSDNIITEEEKAFLDRLASNLDISDEEYKDILKDPLKYPINPPTFYNARLERLYDLARMVYADHHLGKRQQALLERLAVGLGFTPGNVKYVVAKALELVHNGIDSNDFKEEIRFMNR</sequence>
<protein>
    <submittedName>
        <fullName evidence="1">TerB family tellurite resistance protein</fullName>
    </submittedName>
</protein>
<dbReference type="Proteomes" id="UP000468581">
    <property type="component" value="Unassembled WGS sequence"/>
</dbReference>
<dbReference type="SUPFAM" id="SSF158682">
    <property type="entry name" value="TerB-like"/>
    <property type="match status" value="1"/>
</dbReference>
<proteinExistence type="predicted"/>
<organism evidence="1 2">
    <name type="scientific">Leptobacterium flavescens</name>
    <dbReference type="NCBI Taxonomy" id="472055"/>
    <lineage>
        <taxon>Bacteria</taxon>
        <taxon>Pseudomonadati</taxon>
        <taxon>Bacteroidota</taxon>
        <taxon>Flavobacteriia</taxon>
        <taxon>Flavobacteriales</taxon>
        <taxon>Flavobacteriaceae</taxon>
        <taxon>Leptobacterium</taxon>
    </lineage>
</organism>
<dbReference type="Gene3D" id="1.10.3680.10">
    <property type="entry name" value="TerB-like"/>
    <property type="match status" value="1"/>
</dbReference>
<gene>
    <name evidence="1" type="ORF">GWK08_05765</name>
</gene>
<reference evidence="1 2" key="1">
    <citation type="submission" date="2020-01" db="EMBL/GenBank/DDBJ databases">
        <title>Leptobacterium flavescens.</title>
        <authorList>
            <person name="Wang G."/>
        </authorList>
    </citation>
    <scope>NUCLEOTIDE SEQUENCE [LARGE SCALE GENOMIC DNA]</scope>
    <source>
        <strain evidence="1 2">KCTC 22160</strain>
    </source>
</reference>
<dbReference type="AlphaFoldDB" id="A0A6P0URE3"/>
<comment type="caution">
    <text evidence="1">The sequence shown here is derived from an EMBL/GenBank/DDBJ whole genome shotgun (WGS) entry which is preliminary data.</text>
</comment>
<dbReference type="RefSeq" id="WP_163605941.1">
    <property type="nucleotide sequence ID" value="NZ_JAABOO010000001.1"/>
</dbReference>
<accession>A0A6P0URE3</accession>
<keyword evidence="2" id="KW-1185">Reference proteome</keyword>
<evidence type="ECO:0000313" key="2">
    <source>
        <dbReference type="Proteomes" id="UP000468581"/>
    </source>
</evidence>
<name>A0A6P0URE3_9FLAO</name>
<dbReference type="EMBL" id="JAABOO010000001">
    <property type="protein sequence ID" value="NER12936.1"/>
    <property type="molecule type" value="Genomic_DNA"/>
</dbReference>
<dbReference type="CDD" id="cd07177">
    <property type="entry name" value="terB_like"/>
    <property type="match status" value="1"/>
</dbReference>
<dbReference type="InterPro" id="IPR029024">
    <property type="entry name" value="TerB-like"/>
</dbReference>
<evidence type="ECO:0000313" key="1">
    <source>
        <dbReference type="EMBL" id="NER12936.1"/>
    </source>
</evidence>